<dbReference type="GO" id="GO:0004527">
    <property type="term" value="F:exonuclease activity"/>
    <property type="evidence" value="ECO:0007669"/>
    <property type="project" value="UniProtKB-ARBA"/>
</dbReference>
<dbReference type="AlphaFoldDB" id="A0A9D1LMT0"/>
<feature type="domain" description="Exonuclease" evidence="1">
    <location>
        <begin position="1"/>
        <end position="179"/>
    </location>
</feature>
<gene>
    <name evidence="2" type="ORF">IAC52_00350</name>
</gene>
<dbReference type="InterPro" id="IPR013520">
    <property type="entry name" value="Ribonucl_H"/>
</dbReference>
<organism evidence="2 3">
    <name type="scientific">Candidatus Alloenteromonas pullicola</name>
    <dbReference type="NCBI Taxonomy" id="2840784"/>
    <lineage>
        <taxon>Bacteria</taxon>
        <taxon>Bacillati</taxon>
        <taxon>Bacillota</taxon>
        <taxon>Bacillota incertae sedis</taxon>
        <taxon>Candidatus Alloenteromonas</taxon>
    </lineage>
</organism>
<dbReference type="Pfam" id="PF00929">
    <property type="entry name" value="RNase_T"/>
    <property type="match status" value="1"/>
</dbReference>
<dbReference type="InterPro" id="IPR012337">
    <property type="entry name" value="RNaseH-like_sf"/>
</dbReference>
<accession>A0A9D1LMT0</accession>
<reference evidence="2" key="1">
    <citation type="submission" date="2020-10" db="EMBL/GenBank/DDBJ databases">
        <authorList>
            <person name="Gilroy R."/>
        </authorList>
    </citation>
    <scope>NUCLEOTIDE SEQUENCE</scope>
    <source>
        <strain evidence="2">ChiGjej1B1-22543</strain>
    </source>
</reference>
<reference evidence="2" key="2">
    <citation type="journal article" date="2021" name="PeerJ">
        <title>Extensive microbial diversity within the chicken gut microbiome revealed by metagenomics and culture.</title>
        <authorList>
            <person name="Gilroy R."/>
            <person name="Ravi A."/>
            <person name="Getino M."/>
            <person name="Pursley I."/>
            <person name="Horton D.L."/>
            <person name="Alikhan N.F."/>
            <person name="Baker D."/>
            <person name="Gharbi K."/>
            <person name="Hall N."/>
            <person name="Watson M."/>
            <person name="Adriaenssens E.M."/>
            <person name="Foster-Nyarko E."/>
            <person name="Jarju S."/>
            <person name="Secka A."/>
            <person name="Antonio M."/>
            <person name="Oren A."/>
            <person name="Chaudhuri R.R."/>
            <person name="La Ragione R."/>
            <person name="Hildebrand F."/>
            <person name="Pallen M.J."/>
        </authorList>
    </citation>
    <scope>NUCLEOTIDE SEQUENCE</scope>
    <source>
        <strain evidence="2">ChiGjej1B1-22543</strain>
    </source>
</reference>
<proteinExistence type="predicted"/>
<dbReference type="SUPFAM" id="SSF53098">
    <property type="entry name" value="Ribonuclease H-like"/>
    <property type="match status" value="1"/>
</dbReference>
<dbReference type="GO" id="GO:0003676">
    <property type="term" value="F:nucleic acid binding"/>
    <property type="evidence" value="ECO:0007669"/>
    <property type="project" value="InterPro"/>
</dbReference>
<protein>
    <recommendedName>
        <fullName evidence="1">Exonuclease domain-containing protein</fullName>
    </recommendedName>
</protein>
<dbReference type="Gene3D" id="3.30.420.10">
    <property type="entry name" value="Ribonuclease H-like superfamily/Ribonuclease H"/>
    <property type="match status" value="1"/>
</dbReference>
<sequence length="225" mass="25497">MDLEATQFSHEIIEIGLIKVLINDDLTVKKALKGLKVYVKPKGKIGDLVSRLTGITEDRIEKEGVRFARAQKMVEDYLGKDYRSCLFVTYGNQDAMMFIASAENNLDSDIIAARDISHRCFDFEAFFTRYVSGEHGNCLSLTNALKVFGIEEKERSHDALTDAKDLLLLYEAFLKEKEKVVEKYVESLCRFGKGPGPIRELVRRIAEGQQVGLEDLRELALRDIA</sequence>
<dbReference type="SMART" id="SM00479">
    <property type="entry name" value="EXOIII"/>
    <property type="match status" value="1"/>
</dbReference>
<comment type="caution">
    <text evidence="2">The sequence shown here is derived from an EMBL/GenBank/DDBJ whole genome shotgun (WGS) entry which is preliminary data.</text>
</comment>
<dbReference type="InterPro" id="IPR036397">
    <property type="entry name" value="RNaseH_sf"/>
</dbReference>
<dbReference type="EMBL" id="DVMV01000004">
    <property type="protein sequence ID" value="HIU44739.1"/>
    <property type="molecule type" value="Genomic_DNA"/>
</dbReference>
<evidence type="ECO:0000259" key="1">
    <source>
        <dbReference type="SMART" id="SM00479"/>
    </source>
</evidence>
<name>A0A9D1LMT0_9FIRM</name>
<evidence type="ECO:0000313" key="3">
    <source>
        <dbReference type="Proteomes" id="UP000824070"/>
    </source>
</evidence>
<evidence type="ECO:0000313" key="2">
    <source>
        <dbReference type="EMBL" id="HIU44739.1"/>
    </source>
</evidence>
<dbReference type="Proteomes" id="UP000824070">
    <property type="component" value="Unassembled WGS sequence"/>
</dbReference>